<organism evidence="3 4">
    <name type="scientific">Carnegiea gigantea</name>
    <dbReference type="NCBI Taxonomy" id="171969"/>
    <lineage>
        <taxon>Eukaryota</taxon>
        <taxon>Viridiplantae</taxon>
        <taxon>Streptophyta</taxon>
        <taxon>Embryophyta</taxon>
        <taxon>Tracheophyta</taxon>
        <taxon>Spermatophyta</taxon>
        <taxon>Magnoliopsida</taxon>
        <taxon>eudicotyledons</taxon>
        <taxon>Gunneridae</taxon>
        <taxon>Pentapetalae</taxon>
        <taxon>Caryophyllales</taxon>
        <taxon>Cactineae</taxon>
        <taxon>Cactaceae</taxon>
        <taxon>Cactoideae</taxon>
        <taxon>Echinocereeae</taxon>
        <taxon>Carnegiea</taxon>
    </lineage>
</organism>
<dbReference type="OrthoDB" id="1868670at2759"/>
<dbReference type="SUPFAM" id="SSF52047">
    <property type="entry name" value="RNI-like"/>
    <property type="match status" value="1"/>
</dbReference>
<dbReference type="InterPro" id="IPR001810">
    <property type="entry name" value="F-box_dom"/>
</dbReference>
<reference evidence="3" key="1">
    <citation type="submission" date="2022-04" db="EMBL/GenBank/DDBJ databases">
        <title>Carnegiea gigantea Genome sequencing and assembly v2.</title>
        <authorList>
            <person name="Copetti D."/>
            <person name="Sanderson M.J."/>
            <person name="Burquez A."/>
            <person name="Wojciechowski M.F."/>
        </authorList>
    </citation>
    <scope>NUCLEOTIDE SEQUENCE</scope>
    <source>
        <strain evidence="3">SGP5-SGP5p</strain>
        <tissue evidence="3">Aerial part</tissue>
    </source>
</reference>
<proteinExistence type="predicted"/>
<evidence type="ECO:0000259" key="2">
    <source>
        <dbReference type="PROSITE" id="PS50181"/>
    </source>
</evidence>
<accession>A0A9Q1K6L2</accession>
<feature type="region of interest" description="Disordered" evidence="1">
    <location>
        <begin position="1"/>
        <end position="28"/>
    </location>
</feature>
<dbReference type="Pfam" id="PF23622">
    <property type="entry name" value="LRR_At1g61320_AtMIF1"/>
    <property type="match status" value="1"/>
</dbReference>
<dbReference type="CDD" id="cd22160">
    <property type="entry name" value="F-box_AtFBL13-like"/>
    <property type="match status" value="1"/>
</dbReference>
<sequence length="523" mass="59897">MLETRSSKRRKLLSKLCNEETTQEGEEVNTDRISDLPDAILHQILYLLPIKIVAQTSILSKRWRHIWLSIPDLDFTTSTPISNTLTKMHSNKGKKRLHAQPSTTGTDFICNVLALRDKRFSDIRILRFRAHLSFTHLNRLIRLALRRNVQELDVEVATNESFNLPRAIIRSGTLRVLRLKSCYPGLWLPPVSVMTSGFRLLDTLSLSLVILERQPTLLDLFTDSSFPVLRKLSLDACFGLKRLKIGCQSLKELSLENCFQLIELQISCAKLEHLRIASCFNAYGSNTRVTIYAPRLHIIFWEYNALTEACNLDNLKALHEASVGFFLLHEDVGPEKFRGVSNLMCGLCHVHSLTLESQCVEMLSKNNHLGITLPEQFSNLRCLELHTGLNRNNLGGLARLFKISPSLHTLIIKILNDYKTERKQWNRDFWDVPVTGGERYWDSQTALLKSFLHNLKSVKIHGFSEGENEISLIKFLLKHGKALREMILCSGQCYPKDSLRRDKIKSQMRGFSWASSNAKVEFQ</sequence>
<dbReference type="InterPro" id="IPR036047">
    <property type="entry name" value="F-box-like_dom_sf"/>
</dbReference>
<dbReference type="InterPro" id="IPR050232">
    <property type="entry name" value="FBL13/AtMIF1-like"/>
</dbReference>
<feature type="domain" description="F-box" evidence="2">
    <location>
        <begin position="30"/>
        <end position="78"/>
    </location>
</feature>
<dbReference type="SUPFAM" id="SSF81383">
    <property type="entry name" value="F-box domain"/>
    <property type="match status" value="1"/>
</dbReference>
<evidence type="ECO:0000313" key="3">
    <source>
        <dbReference type="EMBL" id="KAJ8437723.1"/>
    </source>
</evidence>
<name>A0A9Q1K6L2_9CARY</name>
<gene>
    <name evidence="3" type="ORF">Cgig2_009437</name>
</gene>
<dbReference type="InterPro" id="IPR053781">
    <property type="entry name" value="F-box_AtFBL13-like"/>
</dbReference>
<dbReference type="PANTHER" id="PTHR31900">
    <property type="entry name" value="F-BOX/RNI SUPERFAMILY PROTEIN-RELATED"/>
    <property type="match status" value="1"/>
</dbReference>
<dbReference type="SMART" id="SM00579">
    <property type="entry name" value="FBD"/>
    <property type="match status" value="1"/>
</dbReference>
<dbReference type="Pfam" id="PF00646">
    <property type="entry name" value="F-box"/>
    <property type="match status" value="1"/>
</dbReference>
<keyword evidence="4" id="KW-1185">Reference proteome</keyword>
<dbReference type="PANTHER" id="PTHR31900:SF32">
    <property type="entry name" value="F-BOX_RNI_FBD-LIKE DOMAIN PROTEIN"/>
    <property type="match status" value="1"/>
</dbReference>
<comment type="caution">
    <text evidence="3">The sequence shown here is derived from an EMBL/GenBank/DDBJ whole genome shotgun (WGS) entry which is preliminary data.</text>
</comment>
<evidence type="ECO:0000256" key="1">
    <source>
        <dbReference type="SAM" id="MobiDB-lite"/>
    </source>
</evidence>
<dbReference type="InterPro" id="IPR006566">
    <property type="entry name" value="FBD"/>
</dbReference>
<dbReference type="InterPro" id="IPR055357">
    <property type="entry name" value="LRR_At1g61320_AtMIF1"/>
</dbReference>
<protein>
    <recommendedName>
        <fullName evidence="2">F-box domain-containing protein</fullName>
    </recommendedName>
</protein>
<dbReference type="Gene3D" id="3.80.10.10">
    <property type="entry name" value="Ribonuclease Inhibitor"/>
    <property type="match status" value="1"/>
</dbReference>
<dbReference type="Proteomes" id="UP001153076">
    <property type="component" value="Unassembled WGS sequence"/>
</dbReference>
<dbReference type="InterPro" id="IPR032675">
    <property type="entry name" value="LRR_dom_sf"/>
</dbReference>
<evidence type="ECO:0000313" key="4">
    <source>
        <dbReference type="Proteomes" id="UP001153076"/>
    </source>
</evidence>
<dbReference type="PROSITE" id="PS50181">
    <property type="entry name" value="FBOX"/>
    <property type="match status" value="1"/>
</dbReference>
<dbReference type="EMBL" id="JAKOGI010000284">
    <property type="protein sequence ID" value="KAJ8437723.1"/>
    <property type="molecule type" value="Genomic_DNA"/>
</dbReference>
<dbReference type="AlphaFoldDB" id="A0A9Q1K6L2"/>